<reference evidence="1" key="1">
    <citation type="submission" date="2018-05" db="EMBL/GenBank/DDBJ databases">
        <authorList>
            <person name="Lanie J.A."/>
            <person name="Ng W.-L."/>
            <person name="Kazmierczak K.M."/>
            <person name="Andrzejewski T.M."/>
            <person name="Davidsen T.M."/>
            <person name="Wayne K.J."/>
            <person name="Tettelin H."/>
            <person name="Glass J.I."/>
            <person name="Rusch D."/>
            <person name="Podicherti R."/>
            <person name="Tsui H.-C.T."/>
            <person name="Winkler M.E."/>
        </authorList>
    </citation>
    <scope>NUCLEOTIDE SEQUENCE</scope>
</reference>
<accession>A0A381PR82</accession>
<dbReference type="EMBL" id="UINC01001065">
    <property type="protein sequence ID" value="SUZ69556.1"/>
    <property type="molecule type" value="Genomic_DNA"/>
</dbReference>
<name>A0A381PR82_9ZZZZ</name>
<protein>
    <submittedName>
        <fullName evidence="1">Uncharacterized protein</fullName>
    </submittedName>
</protein>
<proteinExistence type="predicted"/>
<gene>
    <name evidence="1" type="ORF">METZ01_LOCUS22410</name>
</gene>
<organism evidence="1">
    <name type="scientific">marine metagenome</name>
    <dbReference type="NCBI Taxonomy" id="408172"/>
    <lineage>
        <taxon>unclassified sequences</taxon>
        <taxon>metagenomes</taxon>
        <taxon>ecological metagenomes</taxon>
    </lineage>
</organism>
<dbReference type="AlphaFoldDB" id="A0A381PR82"/>
<evidence type="ECO:0000313" key="1">
    <source>
        <dbReference type="EMBL" id="SUZ69556.1"/>
    </source>
</evidence>
<sequence length="51" mass="5748">MNLTTSVTIIHRSFEFNRVIKAMIALGNRTTWLYKVNSATSSAILLLSYVT</sequence>